<proteinExistence type="inferred from homology"/>
<organism evidence="4 5">
    <name type="scientific">Cohnella soli</name>
    <dbReference type="NCBI Taxonomy" id="425005"/>
    <lineage>
        <taxon>Bacteria</taxon>
        <taxon>Bacillati</taxon>
        <taxon>Bacillota</taxon>
        <taxon>Bacilli</taxon>
        <taxon>Bacillales</taxon>
        <taxon>Paenibacillaceae</taxon>
        <taxon>Cohnella</taxon>
    </lineage>
</organism>
<dbReference type="EMBL" id="JBHSMI010000052">
    <property type="protein sequence ID" value="MFC5406274.1"/>
    <property type="molecule type" value="Genomic_DNA"/>
</dbReference>
<evidence type="ECO:0000256" key="1">
    <source>
        <dbReference type="ARBA" id="ARBA00009670"/>
    </source>
</evidence>
<dbReference type="PANTHER" id="PTHR10566">
    <property type="entry name" value="CHAPERONE-ACTIVITY OF BC1 COMPLEX CABC1 -RELATED"/>
    <property type="match status" value="1"/>
</dbReference>
<sequence>MEGVSVKRGTAILDERGIDRQHVQQQLFDCMLEQIFMNGIFHADPHPGNVYILNDGTPALLDFGSVGRLGTLQRDALKRLLIGFEQRKRVCDHGCSAATGRAATGNRKRRFGTSAQSATGSDGI</sequence>
<dbReference type="InterPro" id="IPR050154">
    <property type="entry name" value="UbiB_kinase"/>
</dbReference>
<comment type="caution">
    <text evidence="4">The sequence shown here is derived from an EMBL/GenBank/DDBJ whole genome shotgun (WGS) entry which is preliminary data.</text>
</comment>
<dbReference type="PANTHER" id="PTHR10566:SF113">
    <property type="entry name" value="PROTEIN ACTIVITY OF BC1 COMPLEX KINASE 7, CHLOROPLASTIC"/>
    <property type="match status" value="1"/>
</dbReference>
<evidence type="ECO:0000256" key="2">
    <source>
        <dbReference type="SAM" id="MobiDB-lite"/>
    </source>
</evidence>
<protein>
    <submittedName>
        <fullName evidence="4">AarF/UbiB family protein</fullName>
    </submittedName>
</protein>
<evidence type="ECO:0000313" key="5">
    <source>
        <dbReference type="Proteomes" id="UP001596113"/>
    </source>
</evidence>
<gene>
    <name evidence="4" type="ORF">ACFPOF_26335</name>
</gene>
<dbReference type="InterPro" id="IPR011009">
    <property type="entry name" value="Kinase-like_dom_sf"/>
</dbReference>
<keyword evidence="5" id="KW-1185">Reference proteome</keyword>
<dbReference type="Proteomes" id="UP001596113">
    <property type="component" value="Unassembled WGS sequence"/>
</dbReference>
<comment type="similarity">
    <text evidence="1">Belongs to the protein kinase superfamily. ADCK protein kinase family.</text>
</comment>
<name>A0ABW0HYT3_9BACL</name>
<feature type="region of interest" description="Disordered" evidence="2">
    <location>
        <begin position="98"/>
        <end position="124"/>
    </location>
</feature>
<dbReference type="InterPro" id="IPR004147">
    <property type="entry name" value="ABC1_dom"/>
</dbReference>
<feature type="domain" description="ABC1 atypical kinase-like" evidence="3">
    <location>
        <begin position="2"/>
        <end position="85"/>
    </location>
</feature>
<dbReference type="RefSeq" id="WP_378138548.1">
    <property type="nucleotide sequence ID" value="NZ_JBHSMI010000052.1"/>
</dbReference>
<reference evidence="5" key="1">
    <citation type="journal article" date="2019" name="Int. J. Syst. Evol. Microbiol.">
        <title>The Global Catalogue of Microorganisms (GCM) 10K type strain sequencing project: providing services to taxonomists for standard genome sequencing and annotation.</title>
        <authorList>
            <consortium name="The Broad Institute Genomics Platform"/>
            <consortium name="The Broad Institute Genome Sequencing Center for Infectious Disease"/>
            <person name="Wu L."/>
            <person name="Ma J."/>
        </authorList>
    </citation>
    <scope>NUCLEOTIDE SEQUENCE [LARGE SCALE GENOMIC DNA]</scope>
    <source>
        <strain evidence="5">CGMCC 1.18575</strain>
    </source>
</reference>
<dbReference type="Pfam" id="PF03109">
    <property type="entry name" value="ABC1"/>
    <property type="match status" value="1"/>
</dbReference>
<dbReference type="SUPFAM" id="SSF56112">
    <property type="entry name" value="Protein kinase-like (PK-like)"/>
    <property type="match status" value="1"/>
</dbReference>
<feature type="compositionally biased region" description="Polar residues" evidence="2">
    <location>
        <begin position="113"/>
        <end position="124"/>
    </location>
</feature>
<accession>A0ABW0HYT3</accession>
<evidence type="ECO:0000313" key="4">
    <source>
        <dbReference type="EMBL" id="MFC5406274.1"/>
    </source>
</evidence>
<evidence type="ECO:0000259" key="3">
    <source>
        <dbReference type="Pfam" id="PF03109"/>
    </source>
</evidence>